<dbReference type="PANTHER" id="PTHR37031">
    <property type="entry name" value="METALLOPHOSPHATASE BINDING DOMAIN PROTEIN"/>
    <property type="match status" value="1"/>
</dbReference>
<accession>A0A1G7P608</accession>
<protein>
    <recommendedName>
        <fullName evidence="3">PhoD-like phosphatase</fullName>
    </recommendedName>
</protein>
<organism evidence="1 2">
    <name type="scientific">Chitinophaga filiformis</name>
    <name type="common">Myxococcus filiformis</name>
    <name type="synonym">Flexibacter filiformis</name>
    <dbReference type="NCBI Taxonomy" id="104663"/>
    <lineage>
        <taxon>Bacteria</taxon>
        <taxon>Pseudomonadati</taxon>
        <taxon>Bacteroidota</taxon>
        <taxon>Chitinophagia</taxon>
        <taxon>Chitinophagales</taxon>
        <taxon>Chitinophagaceae</taxon>
        <taxon>Chitinophaga</taxon>
    </lineage>
</organism>
<gene>
    <name evidence="1" type="ORF">SAMN04488121_1021075</name>
</gene>
<dbReference type="AlphaFoldDB" id="A0A1G7P608"/>
<dbReference type="RefSeq" id="WP_089831947.1">
    <property type="nucleotide sequence ID" value="NZ_FNBN01000002.1"/>
</dbReference>
<dbReference type="Gene3D" id="3.60.21.70">
    <property type="entry name" value="PhoD-like phosphatase"/>
    <property type="match status" value="1"/>
</dbReference>
<dbReference type="InterPro" id="IPR029052">
    <property type="entry name" value="Metallo-depent_PP-like"/>
</dbReference>
<dbReference type="STRING" id="104663.SAMN04488121_1021075"/>
<dbReference type="EMBL" id="FNBN01000002">
    <property type="protein sequence ID" value="SDF81674.1"/>
    <property type="molecule type" value="Genomic_DNA"/>
</dbReference>
<dbReference type="SUPFAM" id="SSF56300">
    <property type="entry name" value="Metallo-dependent phosphatases"/>
    <property type="match status" value="1"/>
</dbReference>
<evidence type="ECO:0000313" key="2">
    <source>
        <dbReference type="Proteomes" id="UP000199045"/>
    </source>
</evidence>
<evidence type="ECO:0000313" key="1">
    <source>
        <dbReference type="EMBL" id="SDF81674.1"/>
    </source>
</evidence>
<proteinExistence type="predicted"/>
<dbReference type="Proteomes" id="UP000199045">
    <property type="component" value="Unassembled WGS sequence"/>
</dbReference>
<dbReference type="InterPro" id="IPR038607">
    <property type="entry name" value="PhoD-like_sf"/>
</dbReference>
<dbReference type="PANTHER" id="PTHR37031:SF2">
    <property type="entry name" value="PHOD-LIKE PHOSPHATASE METALLOPHOSPHATASE DOMAIN-CONTAINING PROTEIN"/>
    <property type="match status" value="1"/>
</dbReference>
<reference evidence="1 2" key="1">
    <citation type="submission" date="2016-10" db="EMBL/GenBank/DDBJ databases">
        <authorList>
            <person name="de Groot N.N."/>
        </authorList>
    </citation>
    <scope>NUCLEOTIDE SEQUENCE [LARGE SCALE GENOMIC DNA]</scope>
    <source>
        <strain evidence="1 2">DSM 527</strain>
    </source>
</reference>
<sequence>MAALPQILAGPILRRVEPRLVTIWMAFSEPQHIELHLWSEIIKTQKTSTVYEPEIPPDYTATTDTQRIGTHFHIAFITLNIEAPKLPLVPNQVYCYNVRFTDTNSSTLRDLKSEGLFADQNNPVTSHFSNMAIGFKEGQLPSFSLPPTNLEDLIIMHGSCRKMHGIGKDGLAAMDFLIGSYINEPNKRPHQLFLTGDQIYADDVPMMVLPWLSRQGKALFGDNFDEKITVSNTKTASATLTNFPPNLRRTIMKESAKFTSDDDDSHLIAFHEFVAMYLFSFSNHLWPTELTNIKEDISEAAMDTIFNDLMSMIDDSAADMRDFLMNAEEKEMFNNTSNEKRDKWEKQMKRMFKKELKAVIEFRDNLPRISRILANVPVYMILDDHEITDDWYMTRDWRDQVLSHPMGVNIIRNGLMAYTLFQGWGNDPKSFESGDKATLLTQIKQVAAPGNTEGPSLSVANAIDALLGFDGNVPKLKLHFNVPTGPTTTYVLDTRTRRVYETRHGSPGLMSPEALLEQLPTVPPPVGAEVVFIVSPAPVLGLAVFEELIQPLMSSIKSNVYADTEAWALNYAVFESFLATIQKLKKVVILSGDVHFGLSTVMDYFKGADKTRIVQLVSSALKNESDKLGNQHILISGRLQQLQSAAYFPSERLGWMNKVVNVNGNISPRNEMRRHKNPVVLSPQGWFPGATVTPAADWSWRLNILRDERPDTDTVGARPERIRIDTIDPDINLASAPSVKAGYEKVVSRHQEAFENNIARRVVWSSNIGMVRIKKDAGKLSVEHQFWYRLPDDDLYEEPNCYTQHTTSLEPTSDTPPQLS</sequence>
<name>A0A1G7P608_CHIFI</name>
<dbReference type="OrthoDB" id="9795624at2"/>
<evidence type="ECO:0008006" key="3">
    <source>
        <dbReference type="Google" id="ProtNLM"/>
    </source>
</evidence>